<dbReference type="Pfam" id="PF20151">
    <property type="entry name" value="DUF6533"/>
    <property type="match status" value="1"/>
</dbReference>
<accession>A0A9P5XRG0</accession>
<keyword evidence="1" id="KW-0812">Transmembrane</keyword>
<dbReference type="EMBL" id="MU150447">
    <property type="protein sequence ID" value="KAF9456198.1"/>
    <property type="molecule type" value="Genomic_DNA"/>
</dbReference>
<name>A0A9P5XRG0_9AGAR</name>
<feature type="transmembrane region" description="Helical" evidence="1">
    <location>
        <begin position="109"/>
        <end position="130"/>
    </location>
</feature>
<keyword evidence="4" id="KW-1185">Reference proteome</keyword>
<gene>
    <name evidence="3" type="ORF">BDZ94DRAFT_1276263</name>
</gene>
<sequence length="305" mass="34367">MDAEPKLKGYILVAAATVLCYDFICTFPQEVSYVWSRPCSIGTILFVLNRYLPFVDIILSLRVLTTVNTPEQCYRQFMAITWFIIVGMTISQLILLIRTYAMWHLKRSITVLLVCVGFLTIIPAIIATHVELRSLKFGPTKGHRFGCDIVQAKNVALVAYIAIFISETTIVILTMIKASQHLRHSSSSSWVFQLYRDGLIFYLYLLAVTIANAVVPVLAPPTFKGVLANPQRVLHSVLCTRVILLILRQRSVSSRSNTTDSYAMSRSDHRLRTQILSTIVDTNIDSEAEDNAADFNRSIGRDWTS</sequence>
<feature type="domain" description="DUF6533" evidence="2">
    <location>
        <begin position="10"/>
        <end position="55"/>
    </location>
</feature>
<comment type="caution">
    <text evidence="3">The sequence shown here is derived from an EMBL/GenBank/DDBJ whole genome shotgun (WGS) entry which is preliminary data.</text>
</comment>
<dbReference type="Proteomes" id="UP000807353">
    <property type="component" value="Unassembled WGS sequence"/>
</dbReference>
<feature type="transmembrane region" description="Helical" evidence="1">
    <location>
        <begin position="39"/>
        <end position="59"/>
    </location>
</feature>
<dbReference type="InterPro" id="IPR045340">
    <property type="entry name" value="DUF6533"/>
</dbReference>
<protein>
    <recommendedName>
        <fullName evidence="2">DUF6533 domain-containing protein</fullName>
    </recommendedName>
</protein>
<evidence type="ECO:0000313" key="4">
    <source>
        <dbReference type="Proteomes" id="UP000807353"/>
    </source>
</evidence>
<feature type="transmembrane region" description="Helical" evidence="1">
    <location>
        <begin position="157"/>
        <end position="178"/>
    </location>
</feature>
<evidence type="ECO:0000256" key="1">
    <source>
        <dbReference type="SAM" id="Phobius"/>
    </source>
</evidence>
<evidence type="ECO:0000313" key="3">
    <source>
        <dbReference type="EMBL" id="KAF9456198.1"/>
    </source>
</evidence>
<feature type="transmembrane region" description="Helical" evidence="1">
    <location>
        <begin position="7"/>
        <end position="27"/>
    </location>
</feature>
<evidence type="ECO:0000259" key="2">
    <source>
        <dbReference type="Pfam" id="PF20151"/>
    </source>
</evidence>
<dbReference type="OrthoDB" id="3341843at2759"/>
<feature type="transmembrane region" description="Helical" evidence="1">
    <location>
        <begin position="199"/>
        <end position="219"/>
    </location>
</feature>
<reference evidence="3" key="1">
    <citation type="submission" date="2020-11" db="EMBL/GenBank/DDBJ databases">
        <authorList>
            <consortium name="DOE Joint Genome Institute"/>
            <person name="Ahrendt S."/>
            <person name="Riley R."/>
            <person name="Andreopoulos W."/>
            <person name="Labutti K."/>
            <person name="Pangilinan J."/>
            <person name="Ruiz-Duenas F.J."/>
            <person name="Barrasa J.M."/>
            <person name="Sanchez-Garcia M."/>
            <person name="Camarero S."/>
            <person name="Miyauchi S."/>
            <person name="Serrano A."/>
            <person name="Linde D."/>
            <person name="Babiker R."/>
            <person name="Drula E."/>
            <person name="Ayuso-Fernandez I."/>
            <person name="Pacheco R."/>
            <person name="Padilla G."/>
            <person name="Ferreira P."/>
            <person name="Barriuso J."/>
            <person name="Kellner H."/>
            <person name="Castanera R."/>
            <person name="Alfaro M."/>
            <person name="Ramirez L."/>
            <person name="Pisabarro A.G."/>
            <person name="Kuo A."/>
            <person name="Tritt A."/>
            <person name="Lipzen A."/>
            <person name="He G."/>
            <person name="Yan M."/>
            <person name="Ng V."/>
            <person name="Cullen D."/>
            <person name="Martin F."/>
            <person name="Rosso M.-N."/>
            <person name="Henrissat B."/>
            <person name="Hibbett D."/>
            <person name="Martinez A.T."/>
            <person name="Grigoriev I.V."/>
        </authorList>
    </citation>
    <scope>NUCLEOTIDE SEQUENCE</scope>
    <source>
        <strain evidence="3">CBS 247.69</strain>
    </source>
</reference>
<organism evidence="3 4">
    <name type="scientific">Collybia nuda</name>
    <dbReference type="NCBI Taxonomy" id="64659"/>
    <lineage>
        <taxon>Eukaryota</taxon>
        <taxon>Fungi</taxon>
        <taxon>Dikarya</taxon>
        <taxon>Basidiomycota</taxon>
        <taxon>Agaricomycotina</taxon>
        <taxon>Agaricomycetes</taxon>
        <taxon>Agaricomycetidae</taxon>
        <taxon>Agaricales</taxon>
        <taxon>Tricholomatineae</taxon>
        <taxon>Clitocybaceae</taxon>
        <taxon>Collybia</taxon>
    </lineage>
</organism>
<dbReference type="AlphaFoldDB" id="A0A9P5XRG0"/>
<keyword evidence="1" id="KW-1133">Transmembrane helix</keyword>
<proteinExistence type="predicted"/>
<feature type="transmembrane region" description="Helical" evidence="1">
    <location>
        <begin position="79"/>
        <end position="97"/>
    </location>
</feature>
<keyword evidence="1" id="KW-0472">Membrane</keyword>